<dbReference type="Gene3D" id="3.30.1150.10">
    <property type="match status" value="1"/>
</dbReference>
<dbReference type="Pfam" id="PF03544">
    <property type="entry name" value="TonB_C"/>
    <property type="match status" value="1"/>
</dbReference>
<evidence type="ECO:0000313" key="4">
    <source>
        <dbReference type="Proteomes" id="UP000644147"/>
    </source>
</evidence>
<evidence type="ECO:0000256" key="1">
    <source>
        <dbReference type="SAM" id="SignalP"/>
    </source>
</evidence>
<feature type="signal peptide" evidence="1">
    <location>
        <begin position="1"/>
        <end position="18"/>
    </location>
</feature>
<feature type="chain" id="PRO_5046896802" evidence="1">
    <location>
        <begin position="19"/>
        <end position="283"/>
    </location>
</feature>
<feature type="domain" description="TonB C-terminal" evidence="2">
    <location>
        <begin position="195"/>
        <end position="272"/>
    </location>
</feature>
<proteinExistence type="predicted"/>
<dbReference type="InterPro" id="IPR037682">
    <property type="entry name" value="TonB_C"/>
</dbReference>
<organism evidence="3 4">
    <name type="scientific">Adhaeribacter terrigena</name>
    <dbReference type="NCBI Taxonomy" id="2793070"/>
    <lineage>
        <taxon>Bacteria</taxon>
        <taxon>Pseudomonadati</taxon>
        <taxon>Bacteroidota</taxon>
        <taxon>Cytophagia</taxon>
        <taxon>Cytophagales</taxon>
        <taxon>Hymenobacteraceae</taxon>
        <taxon>Adhaeribacter</taxon>
    </lineage>
</organism>
<keyword evidence="1" id="KW-0732">Signal</keyword>
<comment type="caution">
    <text evidence="3">The sequence shown here is derived from an EMBL/GenBank/DDBJ whole genome shotgun (WGS) entry which is preliminary data.</text>
</comment>
<keyword evidence="4" id="KW-1185">Reference proteome</keyword>
<dbReference type="Proteomes" id="UP000644147">
    <property type="component" value="Unassembled WGS sequence"/>
</dbReference>
<gene>
    <name evidence="3" type="ORF">I5M27_16585</name>
</gene>
<sequence length="283" mass="32756">MRSFLLLLMSTLALEVQAQEVKMVIKDHESPPYREIYHVLKSNKKIREGKYIMKVSNITFETGYYKNNQKDSTWIEFFPGTKEINTIGKYKNDRRTGSWKEYAVTNEKAYLSEVGNYSEGKRTGKWHTLAPWGDTVRTLDYNVNQVTYRNPQIRENMNFDVILPEGTVRKSLQTAPLLIDKTDGQAINLKRTLKIKYPAEAGQSAITGQVVISYIVDENGNETNHKAESEIGFGCEEEIIRVLKLYPGKWIPGTYQGKPISTKHEFKFTFNIRETNRNNYGRY</sequence>
<name>A0ABS1C7Q4_9BACT</name>
<protein>
    <submittedName>
        <fullName evidence="3">Energy transducer TonB</fullName>
    </submittedName>
</protein>
<dbReference type="SUPFAM" id="SSF74653">
    <property type="entry name" value="TolA/TonB C-terminal domain"/>
    <property type="match status" value="1"/>
</dbReference>
<dbReference type="Gene3D" id="2.20.110.10">
    <property type="entry name" value="Histone H3 K4-specific methyltransferase SET7/9 N-terminal domain"/>
    <property type="match status" value="1"/>
</dbReference>
<dbReference type="SUPFAM" id="SSF82185">
    <property type="entry name" value="Histone H3 K4-specific methyltransferase SET7/9 N-terminal domain"/>
    <property type="match status" value="1"/>
</dbReference>
<evidence type="ECO:0000313" key="3">
    <source>
        <dbReference type="EMBL" id="MBK0404615.1"/>
    </source>
</evidence>
<dbReference type="RefSeq" id="WP_200507451.1">
    <property type="nucleotide sequence ID" value="NZ_JAEHFX010000010.1"/>
</dbReference>
<dbReference type="EMBL" id="JAEHFX010000010">
    <property type="protein sequence ID" value="MBK0404615.1"/>
    <property type="molecule type" value="Genomic_DNA"/>
</dbReference>
<evidence type="ECO:0000259" key="2">
    <source>
        <dbReference type="Pfam" id="PF03544"/>
    </source>
</evidence>
<accession>A0ABS1C7Q4</accession>
<reference evidence="3 4" key="1">
    <citation type="submission" date="2020-12" db="EMBL/GenBank/DDBJ databases">
        <title>Bacterial novel species Adhaeribacter sp. BT258 isolated from soil.</title>
        <authorList>
            <person name="Jung H.-Y."/>
        </authorList>
    </citation>
    <scope>NUCLEOTIDE SEQUENCE [LARGE SCALE GENOMIC DNA]</scope>
    <source>
        <strain evidence="3 4">BT258</strain>
    </source>
</reference>